<accession>A0A834TDG5</accession>
<name>A0A834TDG5_9FABA</name>
<protein>
    <submittedName>
        <fullName evidence="2">Calmodulin-interacting protein 111</fullName>
    </submittedName>
</protein>
<evidence type="ECO:0000256" key="1">
    <source>
        <dbReference type="SAM" id="MobiDB-lite"/>
    </source>
</evidence>
<organism evidence="2 3">
    <name type="scientific">Senna tora</name>
    <dbReference type="NCBI Taxonomy" id="362788"/>
    <lineage>
        <taxon>Eukaryota</taxon>
        <taxon>Viridiplantae</taxon>
        <taxon>Streptophyta</taxon>
        <taxon>Embryophyta</taxon>
        <taxon>Tracheophyta</taxon>
        <taxon>Spermatophyta</taxon>
        <taxon>Magnoliopsida</taxon>
        <taxon>eudicotyledons</taxon>
        <taxon>Gunneridae</taxon>
        <taxon>Pentapetalae</taxon>
        <taxon>rosids</taxon>
        <taxon>fabids</taxon>
        <taxon>Fabales</taxon>
        <taxon>Fabaceae</taxon>
        <taxon>Caesalpinioideae</taxon>
        <taxon>Cassia clade</taxon>
        <taxon>Senna</taxon>
    </lineage>
</organism>
<feature type="region of interest" description="Disordered" evidence="1">
    <location>
        <begin position="1"/>
        <end position="23"/>
    </location>
</feature>
<feature type="region of interest" description="Disordered" evidence="1">
    <location>
        <begin position="40"/>
        <end position="62"/>
    </location>
</feature>
<sequence length="107" mass="11576">MEPGVSEEETMEDSDSQILQPLDAGSTSLTLQMKADLPMKEGNFLEASSQEETSSSSLTSNSLLGVCDGLRGVVTSEDDSLDCALACFFVFEGIYLTKKQHENHANH</sequence>
<gene>
    <name evidence="2" type="ORF">G2W53_024606</name>
</gene>
<dbReference type="Proteomes" id="UP000634136">
    <property type="component" value="Unassembled WGS sequence"/>
</dbReference>
<proteinExistence type="predicted"/>
<keyword evidence="3" id="KW-1185">Reference proteome</keyword>
<evidence type="ECO:0000313" key="2">
    <source>
        <dbReference type="EMBL" id="KAF7819151.1"/>
    </source>
</evidence>
<evidence type="ECO:0000313" key="3">
    <source>
        <dbReference type="Proteomes" id="UP000634136"/>
    </source>
</evidence>
<feature type="compositionally biased region" description="Low complexity" evidence="1">
    <location>
        <begin position="45"/>
        <end position="62"/>
    </location>
</feature>
<reference evidence="2" key="1">
    <citation type="submission" date="2020-09" db="EMBL/GenBank/DDBJ databases">
        <title>Genome-Enabled Discovery of Anthraquinone Biosynthesis in Senna tora.</title>
        <authorList>
            <person name="Kang S.-H."/>
            <person name="Pandey R.P."/>
            <person name="Lee C.-M."/>
            <person name="Sim J.-S."/>
            <person name="Jeong J.-T."/>
            <person name="Choi B.-S."/>
            <person name="Jung M."/>
            <person name="Ginzburg D."/>
            <person name="Zhao K."/>
            <person name="Won S.Y."/>
            <person name="Oh T.-J."/>
            <person name="Yu Y."/>
            <person name="Kim N.-H."/>
            <person name="Lee O.R."/>
            <person name="Lee T.-H."/>
            <person name="Bashyal P."/>
            <person name="Kim T.-S."/>
            <person name="Lee W.-H."/>
            <person name="Kawkins C."/>
            <person name="Kim C.-K."/>
            <person name="Kim J.S."/>
            <person name="Ahn B.O."/>
            <person name="Rhee S.Y."/>
            <person name="Sohng J.K."/>
        </authorList>
    </citation>
    <scope>NUCLEOTIDE SEQUENCE</scope>
    <source>
        <tissue evidence="2">Leaf</tissue>
    </source>
</reference>
<dbReference type="AlphaFoldDB" id="A0A834TDG5"/>
<dbReference type="EMBL" id="JAAIUW010000008">
    <property type="protein sequence ID" value="KAF7819151.1"/>
    <property type="molecule type" value="Genomic_DNA"/>
</dbReference>
<comment type="caution">
    <text evidence="2">The sequence shown here is derived from an EMBL/GenBank/DDBJ whole genome shotgun (WGS) entry which is preliminary data.</text>
</comment>
<feature type="compositionally biased region" description="Acidic residues" evidence="1">
    <location>
        <begin position="1"/>
        <end position="15"/>
    </location>
</feature>